<keyword evidence="1" id="KW-0472">Membrane</keyword>
<keyword evidence="1" id="KW-1133">Transmembrane helix</keyword>
<comment type="caution">
    <text evidence="2">The sequence shown here is derived from an EMBL/GenBank/DDBJ whole genome shotgun (WGS) entry which is preliminary data.</text>
</comment>
<evidence type="ECO:0000313" key="2">
    <source>
        <dbReference type="EMBL" id="MDJ1114773.1"/>
    </source>
</evidence>
<sequence length="106" mass="10828">MTTTAPVSTTAQRAWGIGAVVVEIVAIVPALLTLLLAITVDANYGWLMLIAIPIVVVGGLLGMLAGIVGIIYAGIRRRAFVWPIVGIVLGVVLVAALSLILGLGSV</sequence>
<reference evidence="2 3" key="1">
    <citation type="submission" date="2023-05" db="EMBL/GenBank/DDBJ databases">
        <title>Microbacterium dauci sp.nov., Isolated from Carrot Rhizosphere Soil.</title>
        <authorList>
            <person name="Xiao Z."/>
            <person name="Zheng J."/>
        </authorList>
    </citation>
    <scope>NUCLEOTIDE SEQUENCE [LARGE SCALE GENOMIC DNA]</scope>
    <source>
        <strain evidence="2 3">LX3-4</strain>
    </source>
</reference>
<dbReference type="RefSeq" id="WP_283716437.1">
    <property type="nucleotide sequence ID" value="NZ_JASJND010000006.1"/>
</dbReference>
<gene>
    <name evidence="2" type="ORF">QNI14_09925</name>
</gene>
<accession>A0ABT6ZF25</accession>
<keyword evidence="1" id="KW-0812">Transmembrane</keyword>
<dbReference type="EMBL" id="JASJND010000006">
    <property type="protein sequence ID" value="MDJ1114773.1"/>
    <property type="molecule type" value="Genomic_DNA"/>
</dbReference>
<feature type="transmembrane region" description="Helical" evidence="1">
    <location>
        <begin position="44"/>
        <end position="73"/>
    </location>
</feature>
<organism evidence="2 3">
    <name type="scientific">Microbacterium dauci</name>
    <dbReference type="NCBI Taxonomy" id="3048008"/>
    <lineage>
        <taxon>Bacteria</taxon>
        <taxon>Bacillati</taxon>
        <taxon>Actinomycetota</taxon>
        <taxon>Actinomycetes</taxon>
        <taxon>Micrococcales</taxon>
        <taxon>Microbacteriaceae</taxon>
        <taxon>Microbacterium</taxon>
    </lineage>
</organism>
<feature type="transmembrane region" description="Helical" evidence="1">
    <location>
        <begin position="14"/>
        <end position="38"/>
    </location>
</feature>
<name>A0ABT6ZF25_9MICO</name>
<feature type="transmembrane region" description="Helical" evidence="1">
    <location>
        <begin position="80"/>
        <end position="103"/>
    </location>
</feature>
<dbReference type="Proteomes" id="UP001321481">
    <property type="component" value="Unassembled WGS sequence"/>
</dbReference>
<evidence type="ECO:0000256" key="1">
    <source>
        <dbReference type="SAM" id="Phobius"/>
    </source>
</evidence>
<proteinExistence type="predicted"/>
<protein>
    <recommendedName>
        <fullName evidence="4">Major facilitator superfamily (MFS) profile domain-containing protein</fullName>
    </recommendedName>
</protein>
<keyword evidence="3" id="KW-1185">Reference proteome</keyword>
<evidence type="ECO:0008006" key="4">
    <source>
        <dbReference type="Google" id="ProtNLM"/>
    </source>
</evidence>
<evidence type="ECO:0000313" key="3">
    <source>
        <dbReference type="Proteomes" id="UP001321481"/>
    </source>
</evidence>